<evidence type="ECO:0000256" key="9">
    <source>
        <dbReference type="SAM" id="Phobius"/>
    </source>
</evidence>
<keyword evidence="6 8" id="KW-0408">Iron</keyword>
<dbReference type="PANTHER" id="PTHR24305">
    <property type="entry name" value="CYTOCHROME P450"/>
    <property type="match status" value="1"/>
</dbReference>
<keyword evidence="7" id="KW-0503">Monooxygenase</keyword>
<dbReference type="InterPro" id="IPR001128">
    <property type="entry name" value="Cyt_P450"/>
</dbReference>
<sequence>MAWPTVLSTAGASLLIVLSYYANVAYHHRRKINELRKQGIPMPKEWNWFTGHLMVLQKYLDKGPQDAAVALAMRELAREYADTEVFLMDFWPVYPALLVLFGPKAITQVSNEYNLPKTAVVARFMKPVSGGPDLVSMNGDEWKYWRSLFNPGFSSGAMLNSVPHIVDSTLVFREKLVEMIGRGMFSLDELTTKLTTEVILKVTLDDDSNYQRSPNALVTALRRICRWHSFWDPRVLMNPLRPFVQRYNGYIVNAYIRRELEQRFQEVKQEQQQNGLEGKSTSTKSVISLALEAYLASKQDTGRAQQDKLDDGFVEYATWQIRVFLFAGTDTTASTMVYVFYMLFKHPDWLYKLRCEHDDIFGKDPANAAGLLKQEPALLNRCKLTLAVIKETLRLYVPAGTVREGAPGVSVTDLKGNEQPMEYCGANVLHQALHVNPRVWPRPDEFLPERFLVGPEHELYPDPAAYRPFEQGPRNCIGQTLVWNELKIAVILVCRELEIREAYADFDAQREAERGLLDRLKIGVFGQPIKTAYGERAYQTDTGGLHPANGFPCYVSWAKGYEQ</sequence>
<dbReference type="GO" id="GO:0005506">
    <property type="term" value="F:iron ion binding"/>
    <property type="evidence" value="ECO:0007669"/>
    <property type="project" value="InterPro"/>
</dbReference>
<accession>A0A2C5YID1</accession>
<gene>
    <name evidence="10" type="ORF">CDD81_152</name>
</gene>
<keyword evidence="4 8" id="KW-0479">Metal-binding</keyword>
<dbReference type="OrthoDB" id="4922772at2759"/>
<dbReference type="InterPro" id="IPR002401">
    <property type="entry name" value="Cyt_P450_E_grp-I"/>
</dbReference>
<feature type="transmembrane region" description="Helical" evidence="9">
    <location>
        <begin position="323"/>
        <end position="344"/>
    </location>
</feature>
<keyword evidence="9" id="KW-0472">Membrane</keyword>
<keyword evidence="11" id="KW-1185">Reference proteome</keyword>
<organism evidence="10 11">
    <name type="scientific">Ophiocordyceps australis</name>
    <dbReference type="NCBI Taxonomy" id="1399860"/>
    <lineage>
        <taxon>Eukaryota</taxon>
        <taxon>Fungi</taxon>
        <taxon>Dikarya</taxon>
        <taxon>Ascomycota</taxon>
        <taxon>Pezizomycotina</taxon>
        <taxon>Sordariomycetes</taxon>
        <taxon>Hypocreomycetidae</taxon>
        <taxon>Hypocreales</taxon>
        <taxon>Ophiocordycipitaceae</taxon>
        <taxon>Ophiocordyceps</taxon>
    </lineage>
</organism>
<protein>
    <recommendedName>
        <fullName evidence="12">Cytochrome P450</fullName>
    </recommendedName>
</protein>
<feature type="binding site" description="axial binding residue" evidence="8">
    <location>
        <position position="476"/>
    </location>
    <ligand>
        <name>heme</name>
        <dbReference type="ChEBI" id="CHEBI:30413"/>
    </ligand>
    <ligandPart>
        <name>Fe</name>
        <dbReference type="ChEBI" id="CHEBI:18248"/>
    </ligandPart>
</feature>
<comment type="pathway">
    <text evidence="2">Secondary metabolite biosynthesis.</text>
</comment>
<name>A0A2C5YID1_9HYPO</name>
<evidence type="ECO:0000256" key="6">
    <source>
        <dbReference type="ARBA" id="ARBA00023004"/>
    </source>
</evidence>
<dbReference type="PRINTS" id="PR00385">
    <property type="entry name" value="P450"/>
</dbReference>
<keyword evidence="3 8" id="KW-0349">Heme</keyword>
<evidence type="ECO:0000256" key="5">
    <source>
        <dbReference type="ARBA" id="ARBA00023002"/>
    </source>
</evidence>
<feature type="transmembrane region" description="Helical" evidence="9">
    <location>
        <begin position="6"/>
        <end position="26"/>
    </location>
</feature>
<dbReference type="Gene3D" id="1.10.630.10">
    <property type="entry name" value="Cytochrome P450"/>
    <property type="match status" value="1"/>
</dbReference>
<keyword evidence="9" id="KW-0812">Transmembrane</keyword>
<dbReference type="EMBL" id="NJET01000001">
    <property type="protein sequence ID" value="PHH67383.1"/>
    <property type="molecule type" value="Genomic_DNA"/>
</dbReference>
<reference evidence="10 11" key="1">
    <citation type="submission" date="2017-06" db="EMBL/GenBank/DDBJ databases">
        <title>Ant-infecting Ophiocordyceps genomes reveal a high diversity of potential behavioral manipulation genes and a possible major role for enterotoxins.</title>
        <authorList>
            <person name="De Bekker C."/>
            <person name="Evans H.C."/>
            <person name="Brachmann A."/>
            <person name="Hughes D.P."/>
        </authorList>
    </citation>
    <scope>NUCLEOTIDE SEQUENCE [LARGE SCALE GENOMIC DNA]</scope>
    <source>
        <strain evidence="10 11">Map64</strain>
    </source>
</reference>
<dbReference type="GO" id="GO:0004497">
    <property type="term" value="F:monooxygenase activity"/>
    <property type="evidence" value="ECO:0007669"/>
    <property type="project" value="UniProtKB-KW"/>
</dbReference>
<dbReference type="PRINTS" id="PR00463">
    <property type="entry name" value="EP450I"/>
</dbReference>
<dbReference type="AlphaFoldDB" id="A0A2C5YID1"/>
<dbReference type="Proteomes" id="UP000226192">
    <property type="component" value="Unassembled WGS sequence"/>
</dbReference>
<comment type="caution">
    <text evidence="10">The sequence shown here is derived from an EMBL/GenBank/DDBJ whole genome shotgun (WGS) entry which is preliminary data.</text>
</comment>
<dbReference type="SUPFAM" id="SSF48264">
    <property type="entry name" value="Cytochrome P450"/>
    <property type="match status" value="1"/>
</dbReference>
<dbReference type="InterPro" id="IPR050121">
    <property type="entry name" value="Cytochrome_P450_monoxygenase"/>
</dbReference>
<evidence type="ECO:0000256" key="1">
    <source>
        <dbReference type="ARBA" id="ARBA00001971"/>
    </source>
</evidence>
<evidence type="ECO:0000256" key="4">
    <source>
        <dbReference type="ARBA" id="ARBA00022723"/>
    </source>
</evidence>
<dbReference type="GO" id="GO:0020037">
    <property type="term" value="F:heme binding"/>
    <property type="evidence" value="ECO:0007669"/>
    <property type="project" value="InterPro"/>
</dbReference>
<evidence type="ECO:0000256" key="2">
    <source>
        <dbReference type="ARBA" id="ARBA00005179"/>
    </source>
</evidence>
<dbReference type="CDD" id="cd11051">
    <property type="entry name" value="CYP59-like"/>
    <property type="match status" value="1"/>
</dbReference>
<evidence type="ECO:0000256" key="3">
    <source>
        <dbReference type="ARBA" id="ARBA00022617"/>
    </source>
</evidence>
<evidence type="ECO:0000313" key="11">
    <source>
        <dbReference type="Proteomes" id="UP000226192"/>
    </source>
</evidence>
<dbReference type="STRING" id="1399860.A0A2C5YID1"/>
<proteinExistence type="predicted"/>
<dbReference type="GO" id="GO:0016705">
    <property type="term" value="F:oxidoreductase activity, acting on paired donors, with incorporation or reduction of molecular oxygen"/>
    <property type="evidence" value="ECO:0007669"/>
    <property type="project" value="InterPro"/>
</dbReference>
<keyword evidence="9" id="KW-1133">Transmembrane helix</keyword>
<dbReference type="PANTHER" id="PTHR24305:SF107">
    <property type="entry name" value="P450, PUTATIVE (EUROFUNG)-RELATED"/>
    <property type="match status" value="1"/>
</dbReference>
<evidence type="ECO:0008006" key="12">
    <source>
        <dbReference type="Google" id="ProtNLM"/>
    </source>
</evidence>
<dbReference type="InterPro" id="IPR036396">
    <property type="entry name" value="Cyt_P450_sf"/>
</dbReference>
<keyword evidence="5" id="KW-0560">Oxidoreductase</keyword>
<dbReference type="Pfam" id="PF00067">
    <property type="entry name" value="p450"/>
    <property type="match status" value="1"/>
</dbReference>
<comment type="cofactor">
    <cofactor evidence="1 8">
        <name>heme</name>
        <dbReference type="ChEBI" id="CHEBI:30413"/>
    </cofactor>
</comment>
<evidence type="ECO:0000313" key="10">
    <source>
        <dbReference type="EMBL" id="PHH67383.1"/>
    </source>
</evidence>
<evidence type="ECO:0000256" key="7">
    <source>
        <dbReference type="ARBA" id="ARBA00023033"/>
    </source>
</evidence>
<evidence type="ECO:0000256" key="8">
    <source>
        <dbReference type="PIRSR" id="PIRSR602401-1"/>
    </source>
</evidence>